<feature type="region of interest" description="Disordered" evidence="1">
    <location>
        <begin position="395"/>
        <end position="474"/>
    </location>
</feature>
<dbReference type="Gene3D" id="3.40.50.300">
    <property type="entry name" value="P-loop containing nucleotide triphosphate hydrolases"/>
    <property type="match status" value="1"/>
</dbReference>
<sequence>MRTELSHVREVPMDGTQPFAPLDAYADEFREAIQEAKESAGSISATPFGWMDPAEIAPRRWLFGKWLLRGEITAIVAPGGLGKSTLTTAISLSLASGQDFLGKGLPEGARATWLWNLEDDADELARQVSACGIQHGIGAADCGGRLFVDSGLDQALCTAVETPTGLEIVEPIFDALRSEIERRKIDALIVDPFVSSHRVSENDNGKIDAVAKRWKRLAADTGAAIILVHHSKKMGGRETRAEDSRGAVSLINVARSTLVLNPMTGEEAERFGIADRAEQRAFVRVEDDKPNRAPAEGAMWFRKVSVSLPNGDSVGAAVQWTPPNAFDGISVRDLYEVQQRIAAGEWAENVQANDWAGHAVAQVIGADLDDKADKARVKSLLRTWIENGALKVERRPTRKGREKPFLIVGKPVEPADLPTSKSEVGNSGEIGAKATSPNPPHPTPYKGGGGGGGVGRQSEAQGGVNPSQSTPERN</sequence>
<organism evidence="2 3">
    <name type="scientific">Erythrobacter westpacificensis</name>
    <dbReference type="NCBI Taxonomy" id="1055231"/>
    <lineage>
        <taxon>Bacteria</taxon>
        <taxon>Pseudomonadati</taxon>
        <taxon>Pseudomonadota</taxon>
        <taxon>Alphaproteobacteria</taxon>
        <taxon>Sphingomonadales</taxon>
        <taxon>Erythrobacteraceae</taxon>
        <taxon>Erythrobacter/Porphyrobacter group</taxon>
        <taxon>Erythrobacter</taxon>
    </lineage>
</organism>
<feature type="compositionally biased region" description="Gly residues" evidence="1">
    <location>
        <begin position="446"/>
        <end position="455"/>
    </location>
</feature>
<name>A0ABP9KJR0_9SPHN</name>
<proteinExistence type="predicted"/>
<evidence type="ECO:0000256" key="1">
    <source>
        <dbReference type="SAM" id="MobiDB-lite"/>
    </source>
</evidence>
<dbReference type="GO" id="GO:0004386">
    <property type="term" value="F:helicase activity"/>
    <property type="evidence" value="ECO:0007669"/>
    <property type="project" value="UniProtKB-KW"/>
</dbReference>
<keyword evidence="2" id="KW-0347">Helicase</keyword>
<gene>
    <name evidence="2" type="ORF">GCM10023208_23620</name>
</gene>
<dbReference type="InterPro" id="IPR027417">
    <property type="entry name" value="P-loop_NTPase"/>
</dbReference>
<evidence type="ECO:0000313" key="2">
    <source>
        <dbReference type="EMBL" id="GAA5057776.1"/>
    </source>
</evidence>
<dbReference type="SUPFAM" id="SSF52540">
    <property type="entry name" value="P-loop containing nucleoside triphosphate hydrolases"/>
    <property type="match status" value="1"/>
</dbReference>
<reference evidence="3" key="1">
    <citation type="journal article" date="2019" name="Int. J. Syst. Evol. Microbiol.">
        <title>The Global Catalogue of Microorganisms (GCM) 10K type strain sequencing project: providing services to taxonomists for standard genome sequencing and annotation.</title>
        <authorList>
            <consortium name="The Broad Institute Genomics Platform"/>
            <consortium name="The Broad Institute Genome Sequencing Center for Infectious Disease"/>
            <person name="Wu L."/>
            <person name="Ma J."/>
        </authorList>
    </citation>
    <scope>NUCLEOTIDE SEQUENCE [LARGE SCALE GENOMIC DNA]</scope>
    <source>
        <strain evidence="3">JCM 18014</strain>
    </source>
</reference>
<protein>
    <submittedName>
        <fullName evidence="2">Helicase RepA family protein</fullName>
    </submittedName>
</protein>
<dbReference type="Pfam" id="PF13481">
    <property type="entry name" value="AAA_25"/>
    <property type="match status" value="1"/>
</dbReference>
<keyword evidence="2" id="KW-0378">Hydrolase</keyword>
<keyword evidence="2" id="KW-0067">ATP-binding</keyword>
<dbReference type="EMBL" id="BAABHV010000017">
    <property type="protein sequence ID" value="GAA5057776.1"/>
    <property type="molecule type" value="Genomic_DNA"/>
</dbReference>
<dbReference type="Proteomes" id="UP001500518">
    <property type="component" value="Unassembled WGS sequence"/>
</dbReference>
<evidence type="ECO:0000313" key="3">
    <source>
        <dbReference type="Proteomes" id="UP001500518"/>
    </source>
</evidence>
<feature type="compositionally biased region" description="Polar residues" evidence="1">
    <location>
        <begin position="458"/>
        <end position="474"/>
    </location>
</feature>
<accession>A0ABP9KJR0</accession>
<comment type="caution">
    <text evidence="2">The sequence shown here is derived from an EMBL/GenBank/DDBJ whole genome shotgun (WGS) entry which is preliminary data.</text>
</comment>
<keyword evidence="3" id="KW-1185">Reference proteome</keyword>
<keyword evidence="2" id="KW-0547">Nucleotide-binding</keyword>